<feature type="compositionally biased region" description="Basic and acidic residues" evidence="1">
    <location>
        <begin position="228"/>
        <end position="244"/>
    </location>
</feature>
<comment type="caution">
    <text evidence="3">The sequence shown here is derived from an EMBL/GenBank/DDBJ whole genome shotgun (WGS) entry which is preliminary data.</text>
</comment>
<keyword evidence="2" id="KW-0812">Transmembrane</keyword>
<feature type="compositionally biased region" description="Basic and acidic residues" evidence="1">
    <location>
        <begin position="95"/>
        <end position="105"/>
    </location>
</feature>
<reference evidence="3 4" key="1">
    <citation type="journal article" date="2007" name="Science">
        <title>Genomic minimalism in the early diverging intestinal parasite Giardia lamblia.</title>
        <authorList>
            <person name="Morrison H.G."/>
            <person name="McArthur A.G."/>
            <person name="Gillin F.D."/>
            <person name="Aley S.B."/>
            <person name="Adam R.D."/>
            <person name="Olsen G.J."/>
            <person name="Best A.A."/>
            <person name="Cande W.Z."/>
            <person name="Chen F."/>
            <person name="Cipriano M.J."/>
            <person name="Davids B.J."/>
            <person name="Dawson S.C."/>
            <person name="Elmendorf H.G."/>
            <person name="Hehl A.B."/>
            <person name="Holder M.E."/>
            <person name="Huse S.M."/>
            <person name="Kim U.U."/>
            <person name="Lasek-Nesselquist E."/>
            <person name="Manning G."/>
            <person name="Nigam A."/>
            <person name="Nixon J.E."/>
            <person name="Palm D."/>
            <person name="Passamaneck N.E."/>
            <person name="Prabhu A."/>
            <person name="Reich C.I."/>
            <person name="Reiner D.S."/>
            <person name="Samuelson J."/>
            <person name="Svard S.G."/>
            <person name="Sogin M.L."/>
        </authorList>
    </citation>
    <scope>NUCLEOTIDE SEQUENCE [LARGE SCALE GENOMIC DNA]</scope>
    <source>
        <strain evidence="3 4">WB C6</strain>
    </source>
</reference>
<dbReference type="KEGG" id="gla:GL50803_0088888"/>
<feature type="region of interest" description="Disordered" evidence="1">
    <location>
        <begin position="18"/>
        <end position="247"/>
    </location>
</feature>
<proteinExistence type="predicted"/>
<evidence type="ECO:0000256" key="1">
    <source>
        <dbReference type="SAM" id="MobiDB-lite"/>
    </source>
</evidence>
<dbReference type="RefSeq" id="XP_001707578.1">
    <property type="nucleotide sequence ID" value="XM_001707526.1"/>
</dbReference>
<feature type="transmembrane region" description="Helical" evidence="2">
    <location>
        <begin position="368"/>
        <end position="391"/>
    </location>
</feature>
<feature type="compositionally biased region" description="Basic and acidic residues" evidence="1">
    <location>
        <begin position="18"/>
        <end position="27"/>
    </location>
</feature>
<dbReference type="EMBL" id="AACB03000001">
    <property type="protein sequence ID" value="KAE8305846.1"/>
    <property type="molecule type" value="Genomic_DNA"/>
</dbReference>
<accession>A8BE33</accession>
<gene>
    <name evidence="3" type="ORF">GL50803_0088888</name>
</gene>
<dbReference type="Proteomes" id="UP000001548">
    <property type="component" value="Unassembled WGS sequence"/>
</dbReference>
<evidence type="ECO:0000313" key="3">
    <source>
        <dbReference type="EMBL" id="KAE8305846.1"/>
    </source>
</evidence>
<feature type="transmembrane region" description="Helical" evidence="2">
    <location>
        <begin position="304"/>
        <end position="322"/>
    </location>
</feature>
<keyword evidence="4" id="KW-1185">Reference proteome</keyword>
<name>A8BE33_GIAIC</name>
<sequence>MSSSGRWALSPYDRRHTASDFYSEHPGRSQTAGRQRHASGITRYPADRSFEPSPGHRGTHHSHGQYSMPDGYGSNRHRDYHADSVSLSRSRSRSKSRDRDYDDYGRSIYSSHHSSRHSSHSGSLANSQAYSHNEDRRRDRSKSGGRDRERSYHRDHGHDYDYERSRSRDRNHTRSHEREADHRRRRVDESEHSNTSSRSRSDSGAEHSYSSHTGSEIYDSRARRRRRDSLQNERGRGDRAERSRTGGKSIKAYHIDSKYGPLTDPEDISKMVAFLLILGATFTLVAYILIILVGRGGWRSPNFWFELLFYLFILISVLLYAFNIQRVVDFLSNNFPFVTSRKGYASLLMFLALRSWPRTWPVDVTDQIVVHIVGNAFSLAGLVVAFSLYFVK</sequence>
<dbReference type="HOGENOM" id="CLU_704834_0_0_1"/>
<organism evidence="3 4">
    <name type="scientific">Giardia intestinalis (strain ATCC 50803 / WB clone C6)</name>
    <name type="common">Giardia lamblia</name>
    <dbReference type="NCBI Taxonomy" id="184922"/>
    <lineage>
        <taxon>Eukaryota</taxon>
        <taxon>Metamonada</taxon>
        <taxon>Diplomonadida</taxon>
        <taxon>Hexamitidae</taxon>
        <taxon>Giardiinae</taxon>
        <taxon>Giardia</taxon>
    </lineage>
</organism>
<evidence type="ECO:0000256" key="2">
    <source>
        <dbReference type="SAM" id="Phobius"/>
    </source>
</evidence>
<keyword evidence="2" id="KW-0472">Membrane</keyword>
<dbReference type="OMA" id="YSEHPGR"/>
<feature type="transmembrane region" description="Helical" evidence="2">
    <location>
        <begin position="271"/>
        <end position="292"/>
    </location>
</feature>
<feature type="compositionally biased region" description="Basic and acidic residues" evidence="1">
    <location>
        <begin position="132"/>
        <end position="192"/>
    </location>
</feature>
<protein>
    <submittedName>
        <fullName evidence="3">Uncharacterized protein</fullName>
    </submittedName>
</protein>
<evidence type="ECO:0000313" key="4">
    <source>
        <dbReference type="Proteomes" id="UP000001548"/>
    </source>
</evidence>
<keyword evidence="2" id="KW-1133">Transmembrane helix</keyword>
<dbReference type="VEuPathDB" id="GiardiaDB:GL50803_88888"/>
<dbReference type="GeneID" id="5700480"/>
<dbReference type="AlphaFoldDB" id="A8BE33"/>
<dbReference type="STRING" id="184922.A8BE33"/>